<dbReference type="PANTHER" id="PTHR22911">
    <property type="entry name" value="ACYL-MALONYL CONDENSING ENZYME-RELATED"/>
    <property type="match status" value="1"/>
</dbReference>
<dbReference type="Proteomes" id="UP001165395">
    <property type="component" value="Unassembled WGS sequence"/>
</dbReference>
<dbReference type="SUPFAM" id="SSF103481">
    <property type="entry name" value="Multidrug resistance efflux transporter EmrE"/>
    <property type="match status" value="2"/>
</dbReference>
<reference evidence="3" key="1">
    <citation type="submission" date="2021-10" db="EMBL/GenBank/DDBJ databases">
        <title>The complete genome sequence of Leeia sp. TBRC 13508.</title>
        <authorList>
            <person name="Charoenyingcharoen P."/>
            <person name="Yukphan P."/>
        </authorList>
    </citation>
    <scope>NUCLEOTIDE SEQUENCE</scope>
    <source>
        <strain evidence="3">TBRC 13508</strain>
    </source>
</reference>
<dbReference type="InterPro" id="IPR037185">
    <property type="entry name" value="EmrE-like"/>
</dbReference>
<proteinExistence type="predicted"/>
<feature type="transmembrane region" description="Helical" evidence="1">
    <location>
        <begin position="148"/>
        <end position="167"/>
    </location>
</feature>
<comment type="caution">
    <text evidence="3">The sequence shown here is derived from an EMBL/GenBank/DDBJ whole genome shotgun (WGS) entry which is preliminary data.</text>
</comment>
<organism evidence="3 4">
    <name type="scientific">Leeia speluncae</name>
    <dbReference type="NCBI Taxonomy" id="2884804"/>
    <lineage>
        <taxon>Bacteria</taxon>
        <taxon>Pseudomonadati</taxon>
        <taxon>Pseudomonadota</taxon>
        <taxon>Betaproteobacteria</taxon>
        <taxon>Neisseriales</taxon>
        <taxon>Leeiaceae</taxon>
        <taxon>Leeia</taxon>
    </lineage>
</organism>
<dbReference type="RefSeq" id="WP_227177448.1">
    <property type="nucleotide sequence ID" value="NZ_JAJBZT010000001.1"/>
</dbReference>
<dbReference type="Gene3D" id="1.10.3730.20">
    <property type="match status" value="1"/>
</dbReference>
<evidence type="ECO:0000313" key="3">
    <source>
        <dbReference type="EMBL" id="MCB6182053.1"/>
    </source>
</evidence>
<feature type="transmembrane region" description="Helical" evidence="1">
    <location>
        <begin position="39"/>
        <end position="58"/>
    </location>
</feature>
<keyword evidence="1" id="KW-0472">Membrane</keyword>
<name>A0ABS8D253_9NEIS</name>
<feature type="transmembrane region" description="Helical" evidence="1">
    <location>
        <begin position="96"/>
        <end position="118"/>
    </location>
</feature>
<dbReference type="PANTHER" id="PTHR22911:SF137">
    <property type="entry name" value="SOLUTE CARRIER FAMILY 35 MEMBER G2-RELATED"/>
    <property type="match status" value="1"/>
</dbReference>
<dbReference type="InterPro" id="IPR000620">
    <property type="entry name" value="EamA_dom"/>
</dbReference>
<feature type="transmembrane region" description="Helical" evidence="1">
    <location>
        <begin position="125"/>
        <end position="142"/>
    </location>
</feature>
<sequence>MSKTLSSERLGLIFILLSYLMWTLHYASAKSLTVNHSVWQILFVRSAIAIVISLVVFNRKIFTPITPRQTIILCLIGLAQFGSAGFFYVASKDMSLSLVTIAYSVSPFVVMFLSAWFLKERLNRFHYASTFIGLLGIMLANADSAHFQFWPVVFALMAGTCWGITVVSARGFKAFNPALQLLVISIVFLVLSLCFNQSQPLIRLESVKLYGLLGIEVFLAQYFFLKASRLMTASAMGPFEYSSLLWSILIDFCLFGGVPTIQIIAGAGLVVLSYFFVIKAQSTASSD</sequence>
<keyword evidence="1" id="KW-1133">Transmembrane helix</keyword>
<evidence type="ECO:0000259" key="2">
    <source>
        <dbReference type="Pfam" id="PF00892"/>
    </source>
</evidence>
<gene>
    <name evidence="3" type="ORF">LIN78_00590</name>
</gene>
<dbReference type="Pfam" id="PF00892">
    <property type="entry name" value="EamA"/>
    <property type="match status" value="2"/>
</dbReference>
<keyword evidence="4" id="KW-1185">Reference proteome</keyword>
<feature type="transmembrane region" description="Helical" evidence="1">
    <location>
        <begin position="244"/>
        <end position="277"/>
    </location>
</feature>
<feature type="domain" description="EamA" evidence="2">
    <location>
        <begin position="150"/>
        <end position="278"/>
    </location>
</feature>
<evidence type="ECO:0000313" key="4">
    <source>
        <dbReference type="Proteomes" id="UP001165395"/>
    </source>
</evidence>
<feature type="domain" description="EamA" evidence="2">
    <location>
        <begin position="10"/>
        <end position="141"/>
    </location>
</feature>
<keyword evidence="1" id="KW-0812">Transmembrane</keyword>
<accession>A0ABS8D253</accession>
<evidence type="ECO:0000256" key="1">
    <source>
        <dbReference type="SAM" id="Phobius"/>
    </source>
</evidence>
<feature type="transmembrane region" description="Helical" evidence="1">
    <location>
        <begin position="174"/>
        <end position="195"/>
    </location>
</feature>
<feature type="transmembrane region" description="Helical" evidence="1">
    <location>
        <begin position="70"/>
        <end position="90"/>
    </location>
</feature>
<protein>
    <submittedName>
        <fullName evidence="3">DMT family transporter</fullName>
    </submittedName>
</protein>
<dbReference type="EMBL" id="JAJBZT010000001">
    <property type="protein sequence ID" value="MCB6182053.1"/>
    <property type="molecule type" value="Genomic_DNA"/>
</dbReference>